<accession>A0A089Q2S7</accession>
<dbReference type="PROSITE" id="PS51352">
    <property type="entry name" value="THIOREDOXIN_2"/>
    <property type="match status" value="1"/>
</dbReference>
<dbReference type="SUPFAM" id="SSF52833">
    <property type="entry name" value="Thioredoxin-like"/>
    <property type="match status" value="1"/>
</dbReference>
<dbReference type="RefSeq" id="WP_038481477.1">
    <property type="nucleotide sequence ID" value="NZ_CP009451.1"/>
</dbReference>
<dbReference type="InterPro" id="IPR017937">
    <property type="entry name" value="Thioredoxin_CS"/>
</dbReference>
<dbReference type="Gene3D" id="3.40.30.10">
    <property type="entry name" value="Glutaredoxin"/>
    <property type="match status" value="1"/>
</dbReference>
<feature type="chain" id="PRO_5001848972" evidence="5">
    <location>
        <begin position="19"/>
        <end position="209"/>
    </location>
</feature>
<evidence type="ECO:0000313" key="7">
    <source>
        <dbReference type="EMBL" id="AIR06977.1"/>
    </source>
</evidence>
<evidence type="ECO:0000256" key="4">
    <source>
        <dbReference type="ARBA" id="ARBA00023284"/>
    </source>
</evidence>
<gene>
    <name evidence="7" type="ORF">JT31_20825</name>
</gene>
<dbReference type="PANTHER" id="PTHR13887">
    <property type="entry name" value="GLUTATHIONE S-TRANSFERASE KAPPA"/>
    <property type="match status" value="1"/>
</dbReference>
<keyword evidence="1 5" id="KW-0732">Signal</keyword>
<dbReference type="Pfam" id="PF01323">
    <property type="entry name" value="DSBA"/>
    <property type="match status" value="1"/>
</dbReference>
<dbReference type="InterPro" id="IPR013766">
    <property type="entry name" value="Thioredoxin_domain"/>
</dbReference>
<organism evidence="7 8">
    <name type="scientific">Cedecea neteri</name>
    <dbReference type="NCBI Taxonomy" id="158822"/>
    <lineage>
        <taxon>Bacteria</taxon>
        <taxon>Pseudomonadati</taxon>
        <taxon>Pseudomonadota</taxon>
        <taxon>Gammaproteobacteria</taxon>
        <taxon>Enterobacterales</taxon>
        <taxon>Enterobacteriaceae</taxon>
        <taxon>Cedecea</taxon>
    </lineage>
</organism>
<keyword evidence="2" id="KW-0560">Oxidoreductase</keyword>
<feature type="domain" description="Thioredoxin" evidence="6">
    <location>
        <begin position="17"/>
        <end position="204"/>
    </location>
</feature>
<evidence type="ECO:0000256" key="3">
    <source>
        <dbReference type="ARBA" id="ARBA00023157"/>
    </source>
</evidence>
<evidence type="ECO:0000256" key="5">
    <source>
        <dbReference type="SAM" id="SignalP"/>
    </source>
</evidence>
<evidence type="ECO:0000256" key="1">
    <source>
        <dbReference type="ARBA" id="ARBA00022729"/>
    </source>
</evidence>
<dbReference type="PROSITE" id="PS00194">
    <property type="entry name" value="THIOREDOXIN_1"/>
    <property type="match status" value="1"/>
</dbReference>
<dbReference type="InterPro" id="IPR036249">
    <property type="entry name" value="Thioredoxin-like_sf"/>
</dbReference>
<proteinExistence type="predicted"/>
<keyword evidence="3" id="KW-1015">Disulfide bond</keyword>
<name>A0A089Q2S7_9ENTR</name>
<feature type="signal peptide" evidence="5">
    <location>
        <begin position="1"/>
        <end position="18"/>
    </location>
</feature>
<dbReference type="Proteomes" id="UP000029481">
    <property type="component" value="Chromosome"/>
</dbReference>
<evidence type="ECO:0000256" key="2">
    <source>
        <dbReference type="ARBA" id="ARBA00023002"/>
    </source>
</evidence>
<reference evidence="7 8" key="1">
    <citation type="submission" date="2014-09" db="EMBL/GenBank/DDBJ databases">
        <title>Cedecea neteri SSMD04 Genome Sequencing.</title>
        <authorList>
            <person name="Tan J.-Y."/>
        </authorList>
    </citation>
    <scope>NUCLEOTIDE SEQUENCE [LARGE SCALE GENOMIC DNA]</scope>
    <source>
        <strain evidence="7 8">SSMD04</strain>
    </source>
</reference>
<evidence type="ECO:0000259" key="6">
    <source>
        <dbReference type="PROSITE" id="PS51352"/>
    </source>
</evidence>
<dbReference type="EMBL" id="CP009451">
    <property type="protein sequence ID" value="AIR06977.1"/>
    <property type="molecule type" value="Genomic_DNA"/>
</dbReference>
<dbReference type="KEGG" id="cnt:JT31_20825"/>
<dbReference type="OrthoDB" id="9780340at2"/>
<sequence>MKYAFILILSLFSGLALAAKEEPAPFSAEQQKQLEVLIEQALFNDPASPRFGAKKPVLTLVNFTDYNCPYCKQLDPMLEKIVQKYPDVAVIVKPLPFKGESSVLSARTVLTTWRQHPEQFLALHEKLMQKKGYHDTASIAVAVEKSGATAVKPDEKSMETLSTNLQLARIVGVQGTPATIIGDEMIPGAVPWETLEEVVKEKLAAARGK</sequence>
<dbReference type="PANTHER" id="PTHR13887:SF14">
    <property type="entry name" value="DISULFIDE BOND FORMATION PROTEIN D"/>
    <property type="match status" value="1"/>
</dbReference>
<dbReference type="GO" id="GO:0015036">
    <property type="term" value="F:disulfide oxidoreductase activity"/>
    <property type="evidence" value="ECO:0007669"/>
    <property type="project" value="UniProtKB-ARBA"/>
</dbReference>
<dbReference type="CDD" id="cd03023">
    <property type="entry name" value="DsbA_Com1_like"/>
    <property type="match status" value="1"/>
</dbReference>
<dbReference type="AlphaFoldDB" id="A0A089Q2S7"/>
<dbReference type="InterPro" id="IPR001853">
    <property type="entry name" value="DSBA-like_thioredoxin_dom"/>
</dbReference>
<keyword evidence="4" id="KW-0676">Redox-active center</keyword>
<keyword evidence="8" id="KW-1185">Reference proteome</keyword>
<protein>
    <submittedName>
        <fullName evidence="7">DSBA oxidoreductase</fullName>
    </submittedName>
</protein>
<evidence type="ECO:0000313" key="8">
    <source>
        <dbReference type="Proteomes" id="UP000029481"/>
    </source>
</evidence>